<reference evidence="1" key="2">
    <citation type="journal article" date="2016" name="Cell Chem. Biol.">
        <title>Discovery of Ibomycin, a Complex Macrolactone that Exerts Antifungal Activity by Impeding Endocytic Trafficking and Membrane Function.</title>
        <authorList>
            <person name="Robbins N."/>
            <person name="Spitzer M."/>
            <person name="Wang W."/>
            <person name="Waglechner N."/>
            <person name="Patel D.J."/>
            <person name="O'Brien J.S."/>
            <person name="Ejim L."/>
            <person name="Ejim O."/>
            <person name="Tyers M."/>
            <person name="Wright G.D."/>
        </authorList>
    </citation>
    <scope>NUCLEOTIDE SEQUENCE</scope>
    <source>
        <strain evidence="1">WAC2288</strain>
    </source>
</reference>
<protein>
    <submittedName>
        <fullName evidence="1">Uncharacterized protein</fullName>
    </submittedName>
</protein>
<evidence type="ECO:0000313" key="1">
    <source>
        <dbReference type="EMBL" id="AKA59103.1"/>
    </source>
</evidence>
<proteinExistence type="predicted"/>
<sequence>MEDRCERVVLAVSRSMIVYCAEDRGPRVFTVI</sequence>
<accession>A0A1I9J5N4</accession>
<reference evidence="1" key="1">
    <citation type="submission" date="2015-08" db="EMBL/GenBank/DDBJ databases">
        <authorList>
            <person name="Babu N.S."/>
            <person name="Beckwith C.J."/>
            <person name="Beseler K.G."/>
            <person name="Brison A."/>
            <person name="Carone J.V."/>
            <person name="Caskin T.P."/>
            <person name="Diamond M."/>
            <person name="Durham M.E."/>
            <person name="Foxe J.M."/>
            <person name="Go M."/>
            <person name="Henderson B.A."/>
            <person name="Jones I.B."/>
            <person name="McGettigan J.A."/>
            <person name="Micheletti S.J."/>
            <person name="Nasrallah M.E."/>
            <person name="Ortiz D."/>
            <person name="Piller C.R."/>
            <person name="Privatt S.R."/>
            <person name="Schneider S.L."/>
            <person name="Sharp S."/>
            <person name="Smith T.C."/>
            <person name="Stanton J.D."/>
            <person name="Ullery H.E."/>
            <person name="Wilson R.J."/>
            <person name="Serrano M.G."/>
            <person name="Buck G."/>
            <person name="Lee V."/>
            <person name="Wang Y."/>
            <person name="Carvalho R."/>
            <person name="Voegtly L."/>
            <person name="Shi R."/>
            <person name="Duckworth R."/>
            <person name="Johnson A."/>
            <person name="Loviza R."/>
            <person name="Walstead R."/>
            <person name="Shah Z."/>
            <person name="Kiflezghi M."/>
            <person name="Wade K."/>
            <person name="Ball S.L."/>
            <person name="Bradley K.W."/>
            <person name="Asai D.J."/>
            <person name="Bowman C.A."/>
            <person name="Russell D.A."/>
            <person name="Pope W.H."/>
            <person name="Jacobs-Sera D."/>
            <person name="Hendrix R.W."/>
            <person name="Hatfull G.F."/>
        </authorList>
    </citation>
    <scope>NUCLEOTIDE SEQUENCE</scope>
    <source>
        <strain evidence="1">WAC2288</strain>
    </source>
</reference>
<name>A0A1I9J5N4_9ACTN</name>
<organism evidence="1">
    <name type="scientific">Streptomyces sp. WAC2288</name>
    <dbReference type="NCBI Taxonomy" id="1582798"/>
    <lineage>
        <taxon>Bacteria</taxon>
        <taxon>Bacillati</taxon>
        <taxon>Actinomycetota</taxon>
        <taxon>Actinomycetes</taxon>
        <taxon>Kitasatosporales</taxon>
        <taxon>Streptomycetaceae</taxon>
        <taxon>Streptomyces</taxon>
    </lineage>
</organism>
<dbReference type="AlphaFoldDB" id="A0A1I9J5N4"/>
<dbReference type="EMBL" id="KJ159185">
    <property type="protein sequence ID" value="AKA59103.1"/>
    <property type="molecule type" value="Genomic_DNA"/>
</dbReference>